<dbReference type="PANTHER" id="PTHR30204">
    <property type="entry name" value="REDOX-CYCLING DRUG-SENSING TRANSCRIPTIONAL ACTIVATOR SOXR"/>
    <property type="match status" value="1"/>
</dbReference>
<reference evidence="5 6" key="1">
    <citation type="submission" date="2016-11" db="EMBL/GenBank/DDBJ databases">
        <authorList>
            <person name="Jaros S."/>
            <person name="Januszkiewicz K."/>
            <person name="Wedrychowicz H."/>
        </authorList>
    </citation>
    <scope>NUCLEOTIDE SEQUENCE [LARGE SCALE GENOMIC DNA]</scope>
    <source>
        <strain evidence="5 6">DSM 15929</strain>
    </source>
</reference>
<organism evidence="5 6">
    <name type="scientific">Anaerocolumna jejuensis DSM 15929</name>
    <dbReference type="NCBI Taxonomy" id="1121322"/>
    <lineage>
        <taxon>Bacteria</taxon>
        <taxon>Bacillati</taxon>
        <taxon>Bacillota</taxon>
        <taxon>Clostridia</taxon>
        <taxon>Lachnospirales</taxon>
        <taxon>Lachnospiraceae</taxon>
        <taxon>Anaerocolumna</taxon>
    </lineage>
</organism>
<protein>
    <submittedName>
        <fullName evidence="5">DNA-binding transcriptional regulator, MerR family</fullName>
    </submittedName>
</protein>
<feature type="domain" description="HTH merR-type" evidence="4">
    <location>
        <begin position="137"/>
        <end position="193"/>
    </location>
</feature>
<dbReference type="PROSITE" id="PS00552">
    <property type="entry name" value="HTH_MERR_1"/>
    <property type="match status" value="1"/>
</dbReference>
<evidence type="ECO:0000256" key="2">
    <source>
        <dbReference type="ARBA" id="ARBA00023125"/>
    </source>
</evidence>
<evidence type="ECO:0000259" key="4">
    <source>
        <dbReference type="PROSITE" id="PS50937"/>
    </source>
</evidence>
<sequence length="248" mass="28478">MRTYKTAEIAHSIGIHPNTVRLYEELGLIPRPERKANGYRVFTDFHLEQIKLARIALKAEVLQNGLRKQAIDIIKTSSSGNFNKAISLTEHYLQQIKSEQKNAEEAIAITRRLLSDNKPQTGSLTLTRKETAAHLHISMDTLRNWEMNGLLTVKRKQNGYRIYTEEDIRRLKIIRSLRCANYSLSAILRMLNALSNDPEADIREIIDTPRENDDIISVCDKLLSSLQYAKQNAQTMLIQLEKMKGQFT</sequence>
<keyword evidence="6" id="KW-1185">Reference proteome</keyword>
<dbReference type="Proteomes" id="UP000184386">
    <property type="component" value="Unassembled WGS sequence"/>
</dbReference>
<evidence type="ECO:0000256" key="3">
    <source>
        <dbReference type="ARBA" id="ARBA00023163"/>
    </source>
</evidence>
<feature type="domain" description="HTH merR-type" evidence="4">
    <location>
        <begin position="3"/>
        <end position="56"/>
    </location>
</feature>
<dbReference type="InterPro" id="IPR009061">
    <property type="entry name" value="DNA-bd_dom_put_sf"/>
</dbReference>
<keyword evidence="2 5" id="KW-0238">DNA-binding</keyword>
<dbReference type="RefSeq" id="WP_073272810.1">
    <property type="nucleotide sequence ID" value="NZ_FRAC01000006.1"/>
</dbReference>
<accession>A0A1M6L0M7</accession>
<dbReference type="AlphaFoldDB" id="A0A1M6L0M7"/>
<dbReference type="SUPFAM" id="SSF46955">
    <property type="entry name" value="Putative DNA-binding domain"/>
    <property type="match status" value="2"/>
</dbReference>
<dbReference type="Gene3D" id="1.10.1660.10">
    <property type="match status" value="2"/>
</dbReference>
<gene>
    <name evidence="5" type="ORF">SAMN02745136_00648</name>
</gene>
<dbReference type="InterPro" id="IPR000551">
    <property type="entry name" value="MerR-type_HTH_dom"/>
</dbReference>
<dbReference type="InterPro" id="IPR047057">
    <property type="entry name" value="MerR_fam"/>
</dbReference>
<dbReference type="GO" id="GO:0003700">
    <property type="term" value="F:DNA-binding transcription factor activity"/>
    <property type="evidence" value="ECO:0007669"/>
    <property type="project" value="InterPro"/>
</dbReference>
<dbReference type="PANTHER" id="PTHR30204:SF94">
    <property type="entry name" value="HEAVY METAL-DEPENDENT TRANSCRIPTIONAL REGULATOR HI_0293-RELATED"/>
    <property type="match status" value="1"/>
</dbReference>
<dbReference type="PROSITE" id="PS50937">
    <property type="entry name" value="HTH_MERR_2"/>
    <property type="match status" value="2"/>
</dbReference>
<dbReference type="OrthoDB" id="122388at2"/>
<evidence type="ECO:0000313" key="5">
    <source>
        <dbReference type="EMBL" id="SHJ64684.1"/>
    </source>
</evidence>
<dbReference type="GO" id="GO:0003677">
    <property type="term" value="F:DNA binding"/>
    <property type="evidence" value="ECO:0007669"/>
    <property type="project" value="UniProtKB-KW"/>
</dbReference>
<keyword evidence="1" id="KW-0805">Transcription regulation</keyword>
<keyword evidence="3" id="KW-0804">Transcription</keyword>
<name>A0A1M6L0M7_9FIRM</name>
<proteinExistence type="predicted"/>
<evidence type="ECO:0000313" key="6">
    <source>
        <dbReference type="Proteomes" id="UP000184386"/>
    </source>
</evidence>
<dbReference type="STRING" id="1121322.SAMN02745136_00648"/>
<dbReference type="CDD" id="cd00592">
    <property type="entry name" value="HTH_MerR-like"/>
    <property type="match status" value="1"/>
</dbReference>
<dbReference type="Pfam" id="PF13411">
    <property type="entry name" value="MerR_1"/>
    <property type="match status" value="1"/>
</dbReference>
<dbReference type="EMBL" id="FRAC01000006">
    <property type="protein sequence ID" value="SHJ64684.1"/>
    <property type="molecule type" value="Genomic_DNA"/>
</dbReference>
<dbReference type="Pfam" id="PF00376">
    <property type="entry name" value="MerR"/>
    <property type="match status" value="1"/>
</dbReference>
<dbReference type="SMART" id="SM00422">
    <property type="entry name" value="HTH_MERR"/>
    <property type="match status" value="2"/>
</dbReference>
<evidence type="ECO:0000256" key="1">
    <source>
        <dbReference type="ARBA" id="ARBA00023015"/>
    </source>
</evidence>